<keyword evidence="1" id="KW-0732">Signal</keyword>
<dbReference type="Proteomes" id="UP001500908">
    <property type="component" value="Unassembled WGS sequence"/>
</dbReference>
<organism evidence="2 3">
    <name type="scientific">Salinactinospora qingdaonensis</name>
    <dbReference type="NCBI Taxonomy" id="702744"/>
    <lineage>
        <taxon>Bacteria</taxon>
        <taxon>Bacillati</taxon>
        <taxon>Actinomycetota</taxon>
        <taxon>Actinomycetes</taxon>
        <taxon>Streptosporangiales</taxon>
        <taxon>Nocardiopsidaceae</taxon>
        <taxon>Salinactinospora</taxon>
    </lineage>
</organism>
<feature type="chain" id="PRO_5045593848" description="Small secreted domain" evidence="1">
    <location>
        <begin position="25"/>
        <end position="77"/>
    </location>
</feature>
<protein>
    <recommendedName>
        <fullName evidence="4">Small secreted domain</fullName>
    </recommendedName>
</protein>
<evidence type="ECO:0008006" key="4">
    <source>
        <dbReference type="Google" id="ProtNLM"/>
    </source>
</evidence>
<evidence type="ECO:0000313" key="2">
    <source>
        <dbReference type="EMBL" id="GAA3748947.1"/>
    </source>
</evidence>
<keyword evidence="3" id="KW-1185">Reference proteome</keyword>
<gene>
    <name evidence="2" type="ORF">GCM10022402_30230</name>
</gene>
<comment type="caution">
    <text evidence="2">The sequence shown here is derived from an EMBL/GenBank/DDBJ whole genome shotgun (WGS) entry which is preliminary data.</text>
</comment>
<name>A0ABP7G104_9ACTN</name>
<evidence type="ECO:0000256" key="1">
    <source>
        <dbReference type="SAM" id="SignalP"/>
    </source>
</evidence>
<feature type="signal peptide" evidence="1">
    <location>
        <begin position="1"/>
        <end position="24"/>
    </location>
</feature>
<accession>A0ABP7G104</accession>
<sequence>MRFLGKAAAVTMVTAALMGFGAGAASAGHKDIYNQDTNYSACNEGKNTQGLIAVGLNISALTNCNANFQDNSVNNNN</sequence>
<evidence type="ECO:0000313" key="3">
    <source>
        <dbReference type="Proteomes" id="UP001500908"/>
    </source>
</evidence>
<reference evidence="3" key="1">
    <citation type="journal article" date="2019" name="Int. J. Syst. Evol. Microbiol.">
        <title>The Global Catalogue of Microorganisms (GCM) 10K type strain sequencing project: providing services to taxonomists for standard genome sequencing and annotation.</title>
        <authorList>
            <consortium name="The Broad Institute Genomics Platform"/>
            <consortium name="The Broad Institute Genome Sequencing Center for Infectious Disease"/>
            <person name="Wu L."/>
            <person name="Ma J."/>
        </authorList>
    </citation>
    <scope>NUCLEOTIDE SEQUENCE [LARGE SCALE GENOMIC DNA]</scope>
    <source>
        <strain evidence="3">JCM 17137</strain>
    </source>
</reference>
<dbReference type="EMBL" id="BAABDD010000013">
    <property type="protein sequence ID" value="GAA3748947.1"/>
    <property type="molecule type" value="Genomic_DNA"/>
</dbReference>
<dbReference type="RefSeq" id="WP_344972223.1">
    <property type="nucleotide sequence ID" value="NZ_BAABDD010000013.1"/>
</dbReference>
<proteinExistence type="predicted"/>